<comment type="caution">
    <text evidence="5">The sequence shown here is derived from an EMBL/GenBank/DDBJ whole genome shotgun (WGS) entry which is preliminary data.</text>
</comment>
<reference evidence="5 6" key="1">
    <citation type="submission" date="2019-07" db="EMBL/GenBank/DDBJ databases">
        <title>Whole genome shotgun sequence of Deinococcus cellulosilyticus NBRC 106333.</title>
        <authorList>
            <person name="Hosoyama A."/>
            <person name="Uohara A."/>
            <person name="Ohji S."/>
            <person name="Ichikawa N."/>
        </authorList>
    </citation>
    <scope>NUCLEOTIDE SEQUENCE [LARGE SCALE GENOMIC DNA]</scope>
    <source>
        <strain evidence="5 6">NBRC 106333</strain>
    </source>
</reference>
<evidence type="ECO:0000259" key="4">
    <source>
        <dbReference type="Pfam" id="PF00135"/>
    </source>
</evidence>
<evidence type="ECO:0000313" key="6">
    <source>
        <dbReference type="Proteomes" id="UP000321306"/>
    </source>
</evidence>
<keyword evidence="6" id="KW-1185">Reference proteome</keyword>
<dbReference type="PROSITE" id="PS00122">
    <property type="entry name" value="CARBOXYLESTERASE_B_1"/>
    <property type="match status" value="1"/>
</dbReference>
<protein>
    <recommendedName>
        <fullName evidence="3">Carboxylic ester hydrolase</fullName>
        <ecNumber evidence="3">3.1.1.-</ecNumber>
    </recommendedName>
</protein>
<dbReference type="InterPro" id="IPR050309">
    <property type="entry name" value="Type-B_Carboxylest/Lipase"/>
</dbReference>
<evidence type="ECO:0000313" key="5">
    <source>
        <dbReference type="EMBL" id="GEM46281.1"/>
    </source>
</evidence>
<sequence length="513" mass="56428">MQNPRSHFNLPKQGALKGLYHEESGIHAYLGIPYAQPPVGPLRWRAPEPALPWEGTRDATQFGPRAMQLPVFGDMQFRSPAVSEDCLYLNVWTPDPQPQANLPVLVYFHGGGHVAGDGSEPRYDGEALAQQGLLVVTVNYRLGVFGFLSHPELEGGNFGYLDQNLALRWVQEHIRYFGGNPERVTIAGESAGSVSVSAHMASPLSRDLFSAAIGSSGSLLGTLSAMPLEEGQRTGQKFMEAAGGATLEDLRQLPAEVLLKHAEPFGIPGFPAVVDGHFFREVPLQTFAQKQQAPVPLLVGWNSQEMDAGFLLGPPPYTVEQYQKTLQSRFGELADDLFRVYPAQTDQEVDDAATALSGDLFIGYSTGKWAELHSLAGHPVFRYLYSHPRPHMTESFAGQVPGLAGGTREATAAEMVPPAKGAVHSADIEYFMGNLDSNPVYAWTEKDFELSKLMQRVYVHFARNHDPNHEGLPVWPRLEGGQGTLMELNLPPQVFSDPHPERQLVLERWMTRG</sequence>
<feature type="domain" description="Carboxylesterase type B" evidence="4">
    <location>
        <begin position="12"/>
        <end position="493"/>
    </location>
</feature>
<dbReference type="InterPro" id="IPR019819">
    <property type="entry name" value="Carboxylesterase_B_CS"/>
</dbReference>
<proteinExistence type="inferred from homology"/>
<dbReference type="PANTHER" id="PTHR11559">
    <property type="entry name" value="CARBOXYLESTERASE"/>
    <property type="match status" value="1"/>
</dbReference>
<dbReference type="InterPro" id="IPR029058">
    <property type="entry name" value="AB_hydrolase_fold"/>
</dbReference>
<dbReference type="SUPFAM" id="SSF53474">
    <property type="entry name" value="alpha/beta-Hydrolases"/>
    <property type="match status" value="1"/>
</dbReference>
<dbReference type="InterPro" id="IPR002018">
    <property type="entry name" value="CarbesteraseB"/>
</dbReference>
<evidence type="ECO:0000256" key="2">
    <source>
        <dbReference type="ARBA" id="ARBA00022801"/>
    </source>
</evidence>
<dbReference type="Pfam" id="PF00135">
    <property type="entry name" value="COesterase"/>
    <property type="match status" value="1"/>
</dbReference>
<accession>A0A511N1F3</accession>
<evidence type="ECO:0000256" key="3">
    <source>
        <dbReference type="RuleBase" id="RU361235"/>
    </source>
</evidence>
<dbReference type="OrthoDB" id="9775851at2"/>
<dbReference type="EC" id="3.1.1.-" evidence="3"/>
<dbReference type="EMBL" id="BJXB01000007">
    <property type="protein sequence ID" value="GEM46281.1"/>
    <property type="molecule type" value="Genomic_DNA"/>
</dbReference>
<dbReference type="AlphaFoldDB" id="A0A511N1F3"/>
<dbReference type="RefSeq" id="WP_146884099.1">
    <property type="nucleotide sequence ID" value="NZ_BJXB01000007.1"/>
</dbReference>
<comment type="similarity">
    <text evidence="1 3">Belongs to the type-B carboxylesterase/lipase family.</text>
</comment>
<dbReference type="GO" id="GO:0016787">
    <property type="term" value="F:hydrolase activity"/>
    <property type="evidence" value="ECO:0007669"/>
    <property type="project" value="UniProtKB-KW"/>
</dbReference>
<organism evidence="5 6">
    <name type="scientific">Deinococcus cellulosilyticus (strain DSM 18568 / NBRC 106333 / KACC 11606 / 5516J-15)</name>
    <dbReference type="NCBI Taxonomy" id="1223518"/>
    <lineage>
        <taxon>Bacteria</taxon>
        <taxon>Thermotogati</taxon>
        <taxon>Deinococcota</taxon>
        <taxon>Deinococci</taxon>
        <taxon>Deinococcales</taxon>
        <taxon>Deinococcaceae</taxon>
        <taxon>Deinococcus</taxon>
    </lineage>
</organism>
<evidence type="ECO:0000256" key="1">
    <source>
        <dbReference type="ARBA" id="ARBA00005964"/>
    </source>
</evidence>
<dbReference type="Proteomes" id="UP000321306">
    <property type="component" value="Unassembled WGS sequence"/>
</dbReference>
<dbReference type="Gene3D" id="3.40.50.1820">
    <property type="entry name" value="alpha/beta hydrolase"/>
    <property type="match status" value="1"/>
</dbReference>
<gene>
    <name evidence="5" type="ORF">DC3_19160</name>
</gene>
<keyword evidence="2 3" id="KW-0378">Hydrolase</keyword>
<dbReference type="InterPro" id="IPR019826">
    <property type="entry name" value="Carboxylesterase_B_AS"/>
</dbReference>
<dbReference type="PROSITE" id="PS00941">
    <property type="entry name" value="CARBOXYLESTERASE_B_2"/>
    <property type="match status" value="1"/>
</dbReference>
<name>A0A511N1F3_DEIC1</name>